<feature type="domain" description="ATPase BadF/BadG/BcrA/BcrD type" evidence="1">
    <location>
        <begin position="19"/>
        <end position="274"/>
    </location>
</feature>
<dbReference type="InterPro" id="IPR002731">
    <property type="entry name" value="ATPase_BadF"/>
</dbReference>
<dbReference type="SUPFAM" id="SSF53067">
    <property type="entry name" value="Actin-like ATPase domain"/>
    <property type="match status" value="2"/>
</dbReference>
<dbReference type="PANTHER" id="PTHR43190">
    <property type="entry name" value="N-ACETYL-D-GLUCOSAMINE KINASE"/>
    <property type="match status" value="1"/>
</dbReference>
<keyword evidence="3" id="KW-1185">Reference proteome</keyword>
<sequence length="307" mass="31538">MQSSTSASSPSPGTSITAIGLDIGGTKTHGIRLEGQAAVAEAVSGSANVQNVSREQARCNLAEIFAALGTHGITRVIAGSGGVDTEQDAAALRELILEHVPGADVTVVHDTRLILAAGEAPDGIGLIAGTGSVAWGMAPDGTQARSGGWGYLLGDEGSAYWIGREAVRHTLRLHDLGQEPDRLAAELLLAVGVEAPDALIARFHADTGRRYWASMARVVFDAAQEGHAPSRSIIATAARDLASLVADVAARLGISGPVVVGGGIGVHQPLLQELLLAGLSARGLGDIRFLSQDPVFGVRYLLQGETA</sequence>
<dbReference type="GeneID" id="95606024"/>
<gene>
    <name evidence="2" type="ORF">N9A08_11865</name>
</gene>
<proteinExistence type="predicted"/>
<dbReference type="Gene3D" id="3.30.420.40">
    <property type="match status" value="2"/>
</dbReference>
<dbReference type="PANTHER" id="PTHR43190:SF3">
    <property type="entry name" value="N-ACETYL-D-GLUCOSAMINE KINASE"/>
    <property type="match status" value="1"/>
</dbReference>
<evidence type="ECO:0000313" key="2">
    <source>
        <dbReference type="EMBL" id="UYB35323.1"/>
    </source>
</evidence>
<dbReference type="EMBL" id="CP106856">
    <property type="protein sequence ID" value="UYB35323.1"/>
    <property type="molecule type" value="Genomic_DNA"/>
</dbReference>
<organism evidence="2 3">
    <name type="scientific">Arthrobacter koreensis</name>
    <dbReference type="NCBI Taxonomy" id="199136"/>
    <lineage>
        <taxon>Bacteria</taxon>
        <taxon>Bacillati</taxon>
        <taxon>Actinomycetota</taxon>
        <taxon>Actinomycetes</taxon>
        <taxon>Micrococcales</taxon>
        <taxon>Micrococcaceae</taxon>
        <taxon>Arthrobacter</taxon>
    </lineage>
</organism>
<name>A0ABY6FQ93_9MICC</name>
<reference evidence="2" key="1">
    <citation type="submission" date="2022-09" db="EMBL/GenBank/DDBJ databases">
        <authorList>
            <person name="Li D."/>
            <person name="Cheng J."/>
            <person name="Li Y."/>
        </authorList>
    </citation>
    <scope>NUCLEOTIDE SEQUENCE</scope>
    <source>
        <strain evidence="2">DL</strain>
    </source>
</reference>
<dbReference type="RefSeq" id="WP_152273669.1">
    <property type="nucleotide sequence ID" value="NZ_BAAAKG010000001.1"/>
</dbReference>
<evidence type="ECO:0000259" key="1">
    <source>
        <dbReference type="Pfam" id="PF01869"/>
    </source>
</evidence>
<dbReference type="InterPro" id="IPR052519">
    <property type="entry name" value="Euk-type_GlcNAc_Kinase"/>
</dbReference>
<dbReference type="Pfam" id="PF01869">
    <property type="entry name" value="BcrAD_BadFG"/>
    <property type="match status" value="1"/>
</dbReference>
<dbReference type="InterPro" id="IPR043129">
    <property type="entry name" value="ATPase_NBD"/>
</dbReference>
<dbReference type="CDD" id="cd24007">
    <property type="entry name" value="ASKHA_NBD_eukNAGK-like"/>
    <property type="match status" value="1"/>
</dbReference>
<dbReference type="Proteomes" id="UP001063368">
    <property type="component" value="Chromosome"/>
</dbReference>
<evidence type="ECO:0000313" key="3">
    <source>
        <dbReference type="Proteomes" id="UP001063368"/>
    </source>
</evidence>
<protein>
    <submittedName>
        <fullName evidence="2">ATPase</fullName>
    </submittedName>
</protein>
<accession>A0ABY6FQ93</accession>